<dbReference type="SMART" id="SM00052">
    <property type="entry name" value="EAL"/>
    <property type="match status" value="1"/>
</dbReference>
<dbReference type="SMART" id="SM00267">
    <property type="entry name" value="GGDEF"/>
    <property type="match status" value="1"/>
</dbReference>
<keyword evidence="1" id="KW-0597">Phosphoprotein</keyword>
<dbReference type="Pfam" id="PF00072">
    <property type="entry name" value="Response_reg"/>
    <property type="match status" value="1"/>
</dbReference>
<dbReference type="PROSITE" id="PS50883">
    <property type="entry name" value="EAL"/>
    <property type="match status" value="1"/>
</dbReference>
<evidence type="ECO:0000259" key="3">
    <source>
        <dbReference type="PROSITE" id="PS50883"/>
    </source>
</evidence>
<comment type="caution">
    <text evidence="5">The sequence shown here is derived from an EMBL/GenBank/DDBJ whole genome shotgun (WGS) entry which is preliminary data.</text>
</comment>
<proteinExistence type="predicted"/>
<evidence type="ECO:0000256" key="1">
    <source>
        <dbReference type="PROSITE-ProRule" id="PRU00169"/>
    </source>
</evidence>
<dbReference type="InterPro" id="IPR001633">
    <property type="entry name" value="EAL_dom"/>
</dbReference>
<dbReference type="Pfam" id="PF00990">
    <property type="entry name" value="GGDEF"/>
    <property type="match status" value="1"/>
</dbReference>
<dbReference type="CDD" id="cd01948">
    <property type="entry name" value="EAL"/>
    <property type="match status" value="1"/>
</dbReference>
<evidence type="ECO:0000313" key="5">
    <source>
        <dbReference type="EMBL" id="MCU7555368.1"/>
    </source>
</evidence>
<dbReference type="InterPro" id="IPR052155">
    <property type="entry name" value="Biofilm_reg_signaling"/>
</dbReference>
<dbReference type="PROSITE" id="PS50887">
    <property type="entry name" value="GGDEF"/>
    <property type="match status" value="1"/>
</dbReference>
<dbReference type="SUPFAM" id="SSF55073">
    <property type="entry name" value="Nucleotide cyclase"/>
    <property type="match status" value="1"/>
</dbReference>
<dbReference type="InterPro" id="IPR035919">
    <property type="entry name" value="EAL_sf"/>
</dbReference>
<dbReference type="Gene3D" id="3.30.70.270">
    <property type="match status" value="1"/>
</dbReference>
<dbReference type="SUPFAM" id="SSF52172">
    <property type="entry name" value="CheY-like"/>
    <property type="match status" value="1"/>
</dbReference>
<dbReference type="InterPro" id="IPR000160">
    <property type="entry name" value="GGDEF_dom"/>
</dbReference>
<dbReference type="PROSITE" id="PS50110">
    <property type="entry name" value="RESPONSE_REGULATORY"/>
    <property type="match status" value="1"/>
</dbReference>
<dbReference type="SUPFAM" id="SSF141868">
    <property type="entry name" value="EAL domain-like"/>
    <property type="match status" value="1"/>
</dbReference>
<dbReference type="CDD" id="cd01949">
    <property type="entry name" value="GGDEF"/>
    <property type="match status" value="1"/>
</dbReference>
<name>A0ABT2VR48_9ALTE</name>
<dbReference type="InterPro" id="IPR029787">
    <property type="entry name" value="Nucleotide_cyclase"/>
</dbReference>
<dbReference type="PANTHER" id="PTHR44757">
    <property type="entry name" value="DIGUANYLATE CYCLASE DGCP"/>
    <property type="match status" value="1"/>
</dbReference>
<dbReference type="PANTHER" id="PTHR44757:SF2">
    <property type="entry name" value="BIOFILM ARCHITECTURE MAINTENANCE PROTEIN MBAA"/>
    <property type="match status" value="1"/>
</dbReference>
<dbReference type="RefSeq" id="WP_262994983.1">
    <property type="nucleotide sequence ID" value="NZ_JAOTJC010000011.1"/>
</dbReference>
<dbReference type="Gene3D" id="3.20.20.450">
    <property type="entry name" value="EAL domain"/>
    <property type="match status" value="1"/>
</dbReference>
<gene>
    <name evidence="5" type="ORF">OCL06_12295</name>
</gene>
<dbReference type="EMBL" id="JAOTJC010000011">
    <property type="protein sequence ID" value="MCU7555368.1"/>
    <property type="molecule type" value="Genomic_DNA"/>
</dbReference>
<protein>
    <submittedName>
        <fullName evidence="5">EAL domain-containing protein</fullName>
    </submittedName>
</protein>
<keyword evidence="6" id="KW-1185">Reference proteome</keyword>
<accession>A0ABT2VR48</accession>
<dbReference type="InterPro" id="IPR011006">
    <property type="entry name" value="CheY-like_superfamily"/>
</dbReference>
<feature type="domain" description="EAL" evidence="3">
    <location>
        <begin position="333"/>
        <end position="587"/>
    </location>
</feature>
<dbReference type="Gene3D" id="3.40.50.2300">
    <property type="match status" value="1"/>
</dbReference>
<reference evidence="6" key="1">
    <citation type="submission" date="2023-07" db="EMBL/GenBank/DDBJ databases">
        <title>Study on multiphase classification of strain Alteromonas salexigens isolated from the Yellow Sea.</title>
        <authorList>
            <person name="Sun L."/>
        </authorList>
    </citation>
    <scope>NUCLEOTIDE SEQUENCE [LARGE SCALE GENOMIC DNA]</scope>
    <source>
        <strain evidence="6">ASW11-19</strain>
    </source>
</reference>
<dbReference type="Proteomes" id="UP001209257">
    <property type="component" value="Unassembled WGS sequence"/>
</dbReference>
<evidence type="ECO:0000259" key="2">
    <source>
        <dbReference type="PROSITE" id="PS50110"/>
    </source>
</evidence>
<organism evidence="5 6">
    <name type="scientific">Alteromonas salexigens</name>
    <dbReference type="NCBI Taxonomy" id="2982530"/>
    <lineage>
        <taxon>Bacteria</taxon>
        <taxon>Pseudomonadati</taxon>
        <taxon>Pseudomonadota</taxon>
        <taxon>Gammaproteobacteria</taxon>
        <taxon>Alteromonadales</taxon>
        <taxon>Alteromonadaceae</taxon>
        <taxon>Alteromonas/Salinimonas group</taxon>
        <taxon>Alteromonas</taxon>
    </lineage>
</organism>
<dbReference type="InterPro" id="IPR043128">
    <property type="entry name" value="Rev_trsase/Diguanyl_cyclase"/>
</dbReference>
<sequence>MNNNSGETFQNAKVLICDDDPTYLLVMRDTLESENFQVIDAADGDTAITKYLTYQPDIVLLDVQMPGMSGLEVCKQIRQHKAGKDVPILMVTGADDYASIQSAYDIGATDFLPKPIKWPIVGHRVRYMLRTRNALRDLQSSEEQLRYLAYHDDLTGLANRQSFREHLQKFLTLAKRDNHHVGVLFIDLDRFKRINDTLGHEFGDKLLAKVAKILLNNLRDCDLIARDAREDDVSEVARLGGDEFIVMLSKVTDTNDIAQVAQRIIDSVSKPIKIGQYEVVVTPSLGISVYPHDGENGEELMKNADVAMYYAKERGRRCYKFYSDSLNARALERLQLEESLRTALVREEFELYYQPQVDLKSEQITSVEALIRWNHPTLGMVSPGEFIPIAEETGLIIEIGEWVMKTACAQAKSWIDEGFPPCRMSINLSSVQFKRSALTETIKDVIEETGLPPEYLELELTESAVMTDVEQNIQRLKQLKNMGIKIAIDDFGTGYSSLSYLKKFPIDTLKIDRSFVTDLAENKEDEAIVKAIMALADTMNLGVIAEGVESQSQLAILRQYECELIQGYLFSRPLNKDDIGMLLKTGLPKRKQQ</sequence>
<evidence type="ECO:0000313" key="6">
    <source>
        <dbReference type="Proteomes" id="UP001209257"/>
    </source>
</evidence>
<dbReference type="InterPro" id="IPR001789">
    <property type="entry name" value="Sig_transdc_resp-reg_receiver"/>
</dbReference>
<feature type="modified residue" description="4-aspartylphosphate" evidence="1">
    <location>
        <position position="62"/>
    </location>
</feature>
<feature type="domain" description="Response regulatory" evidence="2">
    <location>
        <begin position="13"/>
        <end position="129"/>
    </location>
</feature>
<dbReference type="SMART" id="SM00448">
    <property type="entry name" value="REC"/>
    <property type="match status" value="1"/>
</dbReference>
<evidence type="ECO:0000259" key="4">
    <source>
        <dbReference type="PROSITE" id="PS50887"/>
    </source>
</evidence>
<dbReference type="NCBIfam" id="TIGR00254">
    <property type="entry name" value="GGDEF"/>
    <property type="match status" value="1"/>
</dbReference>
<feature type="domain" description="GGDEF" evidence="4">
    <location>
        <begin position="179"/>
        <end position="324"/>
    </location>
</feature>
<dbReference type="Pfam" id="PF00563">
    <property type="entry name" value="EAL"/>
    <property type="match status" value="1"/>
</dbReference>